<evidence type="ECO:0000313" key="1">
    <source>
        <dbReference type="EMBL" id="MCG0066281.1"/>
    </source>
</evidence>
<dbReference type="EMBL" id="JAKKZF010000102">
    <property type="protein sequence ID" value="MCG0066281.1"/>
    <property type="molecule type" value="Genomic_DNA"/>
</dbReference>
<gene>
    <name evidence="1" type="ORF">L0F81_23820</name>
</gene>
<evidence type="ECO:0008006" key="3">
    <source>
        <dbReference type="Google" id="ProtNLM"/>
    </source>
</evidence>
<dbReference type="RefSeq" id="WP_086699708.1">
    <property type="nucleotide sequence ID" value="NZ_JAKKZF010000102.1"/>
</dbReference>
<accession>A0ABS9JL36</accession>
<dbReference type="Proteomes" id="UP001299012">
    <property type="component" value="Unassembled WGS sequence"/>
</dbReference>
<keyword evidence="2" id="KW-1185">Reference proteome</keyword>
<name>A0ABS9JL36_9ACTN</name>
<protein>
    <recommendedName>
        <fullName evidence="3">Secreted protein</fullName>
    </recommendedName>
</protein>
<comment type="caution">
    <text evidence="1">The sequence shown here is derived from an EMBL/GenBank/DDBJ whole genome shotgun (WGS) entry which is preliminary data.</text>
</comment>
<proteinExistence type="predicted"/>
<reference evidence="1 2" key="1">
    <citation type="submission" date="2022-01" db="EMBL/GenBank/DDBJ databases">
        <title>Draft Genome Sequences of Seven Type Strains of the Genus Streptomyces.</title>
        <authorList>
            <person name="Aziz S."/>
            <person name="Coretto E."/>
            <person name="Chronakova A."/>
            <person name="Sproer C."/>
            <person name="Huber K."/>
            <person name="Nouioui I."/>
            <person name="Gross H."/>
        </authorList>
    </citation>
    <scope>NUCLEOTIDE SEQUENCE [LARGE SCALE GENOMIC DNA]</scope>
    <source>
        <strain evidence="1 2">DSM 41685</strain>
    </source>
</reference>
<organism evidence="1 2">
    <name type="scientific">Streptomyces tricolor</name>
    <dbReference type="NCBI Taxonomy" id="68277"/>
    <lineage>
        <taxon>Bacteria</taxon>
        <taxon>Bacillati</taxon>
        <taxon>Actinomycetota</taxon>
        <taxon>Actinomycetes</taxon>
        <taxon>Kitasatosporales</taxon>
        <taxon>Streptomycetaceae</taxon>
        <taxon>Streptomyces</taxon>
        <taxon>Streptomyces violaceoruber group</taxon>
    </lineage>
</organism>
<sequence length="207" mass="23016">MSIPWADIGAVSTAGLSAIATWGAWLAARRSAKTAEAVARIERQRWHADLTPQFDISIERSESGRAALSIRLVGPLPLGRLDEIAVRIVSSDDMDRTARLPGGPTQEDLDAQVWGPCRFTHGADGADENGQTVAPFSLSVGTGRPFSIERTRPPHWQEGPDVERRWRDEWLNAPMRLVITCTREEFEPWVVPCDVEVPTAVRVRWLN</sequence>
<evidence type="ECO:0000313" key="2">
    <source>
        <dbReference type="Proteomes" id="UP001299012"/>
    </source>
</evidence>